<evidence type="ECO:0000256" key="5">
    <source>
        <dbReference type="ARBA" id="ARBA00023136"/>
    </source>
</evidence>
<comment type="subcellular location">
    <subcellularLocation>
        <location evidence="1">Membrane</location>
        <topology evidence="1">Multi-pass membrane protein</topology>
    </subcellularLocation>
</comment>
<feature type="signal peptide" evidence="7">
    <location>
        <begin position="1"/>
        <end position="18"/>
    </location>
</feature>
<keyword evidence="2 6" id="KW-0812">Transmembrane</keyword>
<dbReference type="Pfam" id="PF02683">
    <property type="entry name" value="DsbD_TM"/>
    <property type="match status" value="1"/>
</dbReference>
<dbReference type="STRING" id="313628.LNTAR_13537"/>
<dbReference type="EMBL" id="ABCK01000003">
    <property type="protein sequence ID" value="EDM28842.1"/>
    <property type="molecule type" value="Genomic_DNA"/>
</dbReference>
<evidence type="ECO:0000256" key="1">
    <source>
        <dbReference type="ARBA" id="ARBA00004141"/>
    </source>
</evidence>
<dbReference type="Pfam" id="PF13899">
    <property type="entry name" value="Thioredoxin_7"/>
    <property type="match status" value="1"/>
</dbReference>
<dbReference type="Pfam" id="PF11412">
    <property type="entry name" value="DsbD_N"/>
    <property type="match status" value="1"/>
</dbReference>
<name>A6DGV9_9BACT</name>
<gene>
    <name evidence="10" type="ORF">LNTAR_13537</name>
</gene>
<sequence>MNKLLLLLCFFASQMTWAQFGAPSYEELITTKIIPEYSSWEKETQRVLVKTTIADGFSYYWRNGGESGVPFNIEANLPEGVELVEVLWGSPKYKMFFGQKTFAYVGGSYHLLTVKKNSDLSGEYDFDLNNLFQVCNDANCFAPKRVKFTGKFNIGSEQINPEFAEYYKKAQAYLPQKPSDDLGISVKRDGSGFSLNLNKQASDDKLFFFNDSENLVAFGQEWKEEGESQVARLDFKEDSELKEEVLKGTLLIKSAAGQKAYLIDSSKLADGAMLSDASAKEEIPVDEMVVEGEKPNFFITIAYMFIGGLLLNLMPCVFPVLALKIQSFLNQSSEGKGSALKHGLAYSSGVLMSFWVLSLVIIILKSKNGNLNWGFQLQDPAFVLGMVVLLFVIALNFFGVFEMGVSLTGAGQKVKKEGAGGSFMSGVLATVVATPCAGPFLGVALAATFSMSSFPLLLSFTAMGLGLSFPYLILGVKPELLKFLPRPGAWMERFKQSMGFLMLLAVVYFFWTLAAMIDVDWAVRVLASLVGLALALWIYGAWGAPWVAAKVRWTCIALAVLVGGFSAVFAYDASQQGGVITTKAPDEIVWHPYNEAAIEKIEAEGKPYFVDFTAKWCSICQWNKNTAIRKEETYQAFIAKGVTLYEADLTKENIELSKAMRKYGRTAVPVYVLFDGKEWKILPNTLTQGLLIDAINELP</sequence>
<feature type="domain" description="Thiol:disulfide interchange protein DsbD N-terminal" evidence="9">
    <location>
        <begin position="37"/>
        <end position="146"/>
    </location>
</feature>
<feature type="transmembrane region" description="Helical" evidence="6">
    <location>
        <begin position="344"/>
        <end position="364"/>
    </location>
</feature>
<dbReference type="Gene3D" id="3.40.30.10">
    <property type="entry name" value="Glutaredoxin"/>
    <property type="match status" value="1"/>
</dbReference>
<evidence type="ECO:0000256" key="4">
    <source>
        <dbReference type="ARBA" id="ARBA00022989"/>
    </source>
</evidence>
<proteinExistence type="predicted"/>
<dbReference type="InterPro" id="IPR036249">
    <property type="entry name" value="Thioredoxin-like_sf"/>
</dbReference>
<feature type="transmembrane region" description="Helical" evidence="6">
    <location>
        <begin position="384"/>
        <end position="405"/>
    </location>
</feature>
<organism evidence="10 11">
    <name type="scientific">Lentisphaera araneosa HTCC2155</name>
    <dbReference type="NCBI Taxonomy" id="313628"/>
    <lineage>
        <taxon>Bacteria</taxon>
        <taxon>Pseudomonadati</taxon>
        <taxon>Lentisphaerota</taxon>
        <taxon>Lentisphaeria</taxon>
        <taxon>Lentisphaerales</taxon>
        <taxon>Lentisphaeraceae</taxon>
        <taxon>Lentisphaera</taxon>
    </lineage>
</organism>
<feature type="transmembrane region" description="Helical" evidence="6">
    <location>
        <begin position="456"/>
        <end position="476"/>
    </location>
</feature>
<evidence type="ECO:0000256" key="3">
    <source>
        <dbReference type="ARBA" id="ARBA00022748"/>
    </source>
</evidence>
<feature type="transmembrane region" description="Helical" evidence="6">
    <location>
        <begin position="297"/>
        <end position="323"/>
    </location>
</feature>
<evidence type="ECO:0000313" key="10">
    <source>
        <dbReference type="EMBL" id="EDM28842.1"/>
    </source>
</evidence>
<feature type="chain" id="PRO_5002694350" evidence="7">
    <location>
        <begin position="19"/>
        <end position="699"/>
    </location>
</feature>
<keyword evidence="3" id="KW-0201">Cytochrome c-type biogenesis</keyword>
<keyword evidence="4 6" id="KW-1133">Transmembrane helix</keyword>
<keyword evidence="7" id="KW-0732">Signal</keyword>
<dbReference type="GO" id="GO:0045454">
    <property type="term" value="P:cell redox homeostasis"/>
    <property type="evidence" value="ECO:0007669"/>
    <property type="project" value="TreeGrafter"/>
</dbReference>
<dbReference type="InterPro" id="IPR003834">
    <property type="entry name" value="Cyt_c_assmbl_TM_dom"/>
</dbReference>
<keyword evidence="11" id="KW-1185">Reference proteome</keyword>
<keyword evidence="5 6" id="KW-0472">Membrane</keyword>
<feature type="transmembrane region" description="Helical" evidence="6">
    <location>
        <begin position="497"/>
        <end position="515"/>
    </location>
</feature>
<dbReference type="InterPro" id="IPR028250">
    <property type="entry name" value="DsbDN"/>
</dbReference>
<feature type="transmembrane region" description="Helical" evidence="6">
    <location>
        <begin position="426"/>
        <end position="450"/>
    </location>
</feature>
<accession>A6DGV9</accession>
<dbReference type="GO" id="GO:0017004">
    <property type="term" value="P:cytochrome complex assembly"/>
    <property type="evidence" value="ECO:0007669"/>
    <property type="project" value="UniProtKB-KW"/>
</dbReference>
<evidence type="ECO:0000313" key="11">
    <source>
        <dbReference type="Proteomes" id="UP000004947"/>
    </source>
</evidence>
<feature type="transmembrane region" description="Helical" evidence="6">
    <location>
        <begin position="551"/>
        <end position="571"/>
    </location>
</feature>
<dbReference type="GO" id="GO:0015035">
    <property type="term" value="F:protein-disulfide reductase activity"/>
    <property type="evidence" value="ECO:0007669"/>
    <property type="project" value="TreeGrafter"/>
</dbReference>
<dbReference type="RefSeq" id="WP_007277144.1">
    <property type="nucleotide sequence ID" value="NZ_ABCK01000003.1"/>
</dbReference>
<dbReference type="SUPFAM" id="SSF52833">
    <property type="entry name" value="Thioredoxin-like"/>
    <property type="match status" value="1"/>
</dbReference>
<dbReference type="PANTHER" id="PTHR32234">
    <property type="entry name" value="THIOL:DISULFIDE INTERCHANGE PROTEIN DSBD"/>
    <property type="match status" value="1"/>
</dbReference>
<dbReference type="eggNOG" id="COG4232">
    <property type="taxonomic scope" value="Bacteria"/>
</dbReference>
<comment type="caution">
    <text evidence="10">The sequence shown here is derived from an EMBL/GenBank/DDBJ whole genome shotgun (WGS) entry which is preliminary data.</text>
</comment>
<protein>
    <submittedName>
        <fullName evidence="10">Thiol:disulfide interchange protein DsbD, putative</fullName>
    </submittedName>
</protein>
<evidence type="ECO:0000259" key="9">
    <source>
        <dbReference type="Pfam" id="PF11412"/>
    </source>
</evidence>
<dbReference type="PANTHER" id="PTHR32234:SF3">
    <property type="entry name" value="SUPPRESSION OF COPPER SENSITIVITY PROTEIN"/>
    <property type="match status" value="1"/>
</dbReference>
<dbReference type="GO" id="GO:0016020">
    <property type="term" value="C:membrane"/>
    <property type="evidence" value="ECO:0007669"/>
    <property type="project" value="UniProtKB-SubCell"/>
</dbReference>
<dbReference type="Proteomes" id="UP000004947">
    <property type="component" value="Unassembled WGS sequence"/>
</dbReference>
<evidence type="ECO:0000256" key="2">
    <source>
        <dbReference type="ARBA" id="ARBA00022692"/>
    </source>
</evidence>
<evidence type="ECO:0000256" key="7">
    <source>
        <dbReference type="SAM" id="SignalP"/>
    </source>
</evidence>
<evidence type="ECO:0000256" key="6">
    <source>
        <dbReference type="SAM" id="Phobius"/>
    </source>
</evidence>
<reference evidence="10 11" key="1">
    <citation type="journal article" date="2010" name="J. Bacteriol.">
        <title>Genome sequence of Lentisphaera araneosa HTCC2155T, the type species of the order Lentisphaerales in the phylum Lentisphaerae.</title>
        <authorList>
            <person name="Thrash J.C."/>
            <person name="Cho J.C."/>
            <person name="Vergin K.L."/>
            <person name="Morris R.M."/>
            <person name="Giovannoni S.J."/>
        </authorList>
    </citation>
    <scope>NUCLEOTIDE SEQUENCE [LARGE SCALE GENOMIC DNA]</scope>
    <source>
        <strain evidence="10 11">HTCC2155</strain>
    </source>
</reference>
<feature type="transmembrane region" description="Helical" evidence="6">
    <location>
        <begin position="521"/>
        <end position="539"/>
    </location>
</feature>
<dbReference type="AlphaFoldDB" id="A6DGV9"/>
<evidence type="ECO:0000259" key="8">
    <source>
        <dbReference type="Pfam" id="PF02683"/>
    </source>
</evidence>
<feature type="domain" description="Cytochrome C biogenesis protein transmembrane" evidence="8">
    <location>
        <begin position="299"/>
        <end position="509"/>
    </location>
</feature>